<evidence type="ECO:0000256" key="6">
    <source>
        <dbReference type="PIRSR" id="PIRSR000149-3"/>
    </source>
</evidence>
<dbReference type="CDD" id="cd05214">
    <property type="entry name" value="GAPDH_I_N"/>
    <property type="match status" value="1"/>
</dbReference>
<feature type="binding site" evidence="6">
    <location>
        <position position="35"/>
    </location>
    <ligand>
        <name>NAD(+)</name>
        <dbReference type="ChEBI" id="CHEBI:57540"/>
    </ligand>
</feature>
<dbReference type="RefSeq" id="WP_015694282.1">
    <property type="nucleotide sequence ID" value="NC_016940.1"/>
</dbReference>
<evidence type="ECO:0000313" key="11">
    <source>
        <dbReference type="EMBL" id="AFC26700.1"/>
    </source>
</evidence>
<dbReference type="SUPFAM" id="SSF55347">
    <property type="entry name" value="Glyceraldehyde-3-phosphate dehydrogenase-like, C-terminal domain"/>
    <property type="match status" value="1"/>
</dbReference>
<feature type="binding site" evidence="6">
    <location>
        <begin position="13"/>
        <end position="14"/>
    </location>
    <ligand>
        <name>NAD(+)</name>
        <dbReference type="ChEBI" id="CHEBI:57540"/>
    </ligand>
</feature>
<dbReference type="Pfam" id="PF02800">
    <property type="entry name" value="Gp_dh_C"/>
    <property type="match status" value="1"/>
</dbReference>
<feature type="binding site" evidence="5">
    <location>
        <position position="234"/>
    </location>
    <ligand>
        <name>D-glyceraldehyde 3-phosphate</name>
        <dbReference type="ChEBI" id="CHEBI:59776"/>
    </ligand>
</feature>
<dbReference type="GO" id="GO:0050661">
    <property type="term" value="F:NADP binding"/>
    <property type="evidence" value="ECO:0007669"/>
    <property type="project" value="InterPro"/>
</dbReference>
<dbReference type="SMART" id="SM00846">
    <property type="entry name" value="Gp_dh_N"/>
    <property type="match status" value="1"/>
</dbReference>
<dbReference type="InterPro" id="IPR020831">
    <property type="entry name" value="GlycerAld/Erythrose_P_DH"/>
</dbReference>
<feature type="binding site" evidence="6">
    <location>
        <position position="79"/>
    </location>
    <ligand>
        <name>NAD(+)</name>
        <dbReference type="ChEBI" id="CHEBI:57540"/>
    </ligand>
</feature>
<evidence type="ECO:0000256" key="3">
    <source>
        <dbReference type="ARBA" id="ARBA00023002"/>
    </source>
</evidence>
<dbReference type="FunFam" id="3.40.50.720:FF:000001">
    <property type="entry name" value="Glyceraldehyde-3-phosphate dehydrogenase"/>
    <property type="match status" value="1"/>
</dbReference>
<dbReference type="PIRSF" id="PIRSF000149">
    <property type="entry name" value="GAP_DH"/>
    <property type="match status" value="1"/>
</dbReference>
<evidence type="ECO:0000256" key="2">
    <source>
        <dbReference type="ARBA" id="ARBA00011881"/>
    </source>
</evidence>
<dbReference type="PROSITE" id="PS00071">
    <property type="entry name" value="GAPDH"/>
    <property type="match status" value="1"/>
</dbReference>
<dbReference type="Proteomes" id="UP000007519">
    <property type="component" value="Chromosome"/>
</dbReference>
<dbReference type="PANTHER" id="PTHR43148">
    <property type="entry name" value="GLYCERALDEHYDE-3-PHOSPHATE DEHYDROGENASE 2"/>
    <property type="match status" value="1"/>
</dbReference>
<evidence type="ECO:0000256" key="8">
    <source>
        <dbReference type="RuleBase" id="RU000397"/>
    </source>
</evidence>
<keyword evidence="6" id="KW-0520">NAD</keyword>
<dbReference type="PRINTS" id="PR00078">
    <property type="entry name" value="G3PDHDRGNASE"/>
</dbReference>
<feature type="domain" description="Glyceraldehyde 3-phosphate dehydrogenase NAD(P) binding" evidence="10">
    <location>
        <begin position="4"/>
        <end position="153"/>
    </location>
</feature>
<feature type="active site" description="Nucleophile" evidence="4">
    <location>
        <position position="153"/>
    </location>
</feature>
<evidence type="ECO:0000256" key="7">
    <source>
        <dbReference type="PIRSR" id="PIRSR000149-4"/>
    </source>
</evidence>
<dbReference type="GO" id="GO:0016620">
    <property type="term" value="F:oxidoreductase activity, acting on the aldehyde or oxo group of donors, NAD or NADP as acceptor"/>
    <property type="evidence" value="ECO:0007669"/>
    <property type="project" value="InterPro"/>
</dbReference>
<dbReference type="EC" id="1.2.1.-" evidence="9"/>
<dbReference type="OrthoDB" id="9803304at2"/>
<evidence type="ECO:0000259" key="10">
    <source>
        <dbReference type="SMART" id="SM00846"/>
    </source>
</evidence>
<organism evidence="11 12">
    <name type="scientific">Saprospira grandis (strain Lewin)</name>
    <dbReference type="NCBI Taxonomy" id="984262"/>
    <lineage>
        <taxon>Bacteria</taxon>
        <taxon>Pseudomonadati</taxon>
        <taxon>Bacteroidota</taxon>
        <taxon>Saprospiria</taxon>
        <taxon>Saprospirales</taxon>
        <taxon>Saprospiraceae</taxon>
        <taxon>Saprospira</taxon>
    </lineage>
</organism>
<dbReference type="STRING" id="984262.SGRA_3985"/>
<dbReference type="eggNOG" id="COG0057">
    <property type="taxonomic scope" value="Bacteria"/>
</dbReference>
<dbReference type="GO" id="GO:0006006">
    <property type="term" value="P:glucose metabolic process"/>
    <property type="evidence" value="ECO:0007669"/>
    <property type="project" value="InterPro"/>
</dbReference>
<evidence type="ECO:0000256" key="9">
    <source>
        <dbReference type="RuleBase" id="RU361160"/>
    </source>
</evidence>
<dbReference type="InterPro" id="IPR020830">
    <property type="entry name" value="GlycerAld_3-P_DH_AS"/>
</dbReference>
<comment type="subunit">
    <text evidence="2">Homotetramer.</text>
</comment>
<dbReference type="InterPro" id="IPR020829">
    <property type="entry name" value="GlycerAld_3-P_DH_cat"/>
</dbReference>
<protein>
    <recommendedName>
        <fullName evidence="9">Glyceraldehyde-3-phosphate dehydrogenase</fullName>
        <ecNumber evidence="9">1.2.1.-</ecNumber>
    </recommendedName>
</protein>
<evidence type="ECO:0000256" key="1">
    <source>
        <dbReference type="ARBA" id="ARBA00007406"/>
    </source>
</evidence>
<dbReference type="InterPro" id="IPR006424">
    <property type="entry name" value="Glyceraldehyde-3-P_DH_1"/>
</dbReference>
<dbReference type="Gene3D" id="3.30.360.10">
    <property type="entry name" value="Dihydrodipicolinate Reductase, domain 2"/>
    <property type="match status" value="1"/>
</dbReference>
<evidence type="ECO:0000256" key="5">
    <source>
        <dbReference type="PIRSR" id="PIRSR000149-2"/>
    </source>
</evidence>
<comment type="similarity">
    <text evidence="1 8">Belongs to the glyceraldehyde-3-phosphate dehydrogenase family.</text>
</comment>
<sequence length="334" mass="36132">MNKIRLAINGFGRIGRLACRRLLQMPEIQIVAINDLAPAASLAHLFQYDSSQGTYQGSLQLEEDQLLIDGQKIQILAERDPKALPWKSLEIDMVLECTGIFRTREKALQHVQAGAKKVLLSAPAKSEGIPTIVQGINQNEVISNQLIYSNASCTTNCLAPILKIFNDSWGIEHAIMETVHAYTADQNLQDAPHSDLRRARAAALNIVPTSTGAANAVQLVLPELKGKISAAAMRVPVPTGSLIDLTILPKNSASIEEINAVYKAAAQGDFKGILAYSEAPLVSSDIVGNPHSCIFDAPLTSQQGPLVRLVAWYDNESGYANRLAETALFLAKKS</sequence>
<accession>H6L8H5</accession>
<dbReference type="NCBIfam" id="TIGR01534">
    <property type="entry name" value="GAPDH-I"/>
    <property type="match status" value="1"/>
</dbReference>
<feature type="binding site" evidence="5">
    <location>
        <begin position="152"/>
        <end position="154"/>
    </location>
    <ligand>
        <name>D-glyceraldehyde 3-phosphate</name>
        <dbReference type="ChEBI" id="CHEBI:59776"/>
    </ligand>
</feature>
<feature type="binding site" evidence="5">
    <location>
        <begin position="211"/>
        <end position="212"/>
    </location>
    <ligand>
        <name>D-glyceraldehyde 3-phosphate</name>
        <dbReference type="ChEBI" id="CHEBI:59776"/>
    </ligand>
</feature>
<keyword evidence="6" id="KW-0547">Nucleotide-binding</keyword>
<dbReference type="KEGG" id="sgn:SGRA_3985"/>
<dbReference type="EMBL" id="CP002831">
    <property type="protein sequence ID" value="AFC26700.1"/>
    <property type="molecule type" value="Genomic_DNA"/>
</dbReference>
<reference evidence="11 12" key="1">
    <citation type="journal article" date="2012" name="Stand. Genomic Sci.">
        <title>Complete genome sequencing and analysis of Saprospira grandis str. Lewin, a predatory marine bacterium.</title>
        <authorList>
            <person name="Saw J.H."/>
            <person name="Yuryev A."/>
            <person name="Kanbe M."/>
            <person name="Hou S."/>
            <person name="Young A.G."/>
            <person name="Aizawa S."/>
            <person name="Alam M."/>
        </authorList>
    </citation>
    <scope>NUCLEOTIDE SEQUENCE [LARGE SCALE GENOMIC DNA]</scope>
    <source>
        <strain evidence="11 12">Lewin</strain>
    </source>
</reference>
<name>H6L8H5_SAPGL</name>
<dbReference type="CDD" id="cd18126">
    <property type="entry name" value="GAPDH_I_C"/>
    <property type="match status" value="1"/>
</dbReference>
<dbReference type="SUPFAM" id="SSF51735">
    <property type="entry name" value="NAD(P)-binding Rossmann-fold domains"/>
    <property type="match status" value="1"/>
</dbReference>
<proteinExistence type="inferred from homology"/>
<dbReference type="Pfam" id="PF00044">
    <property type="entry name" value="Gp_dh_N"/>
    <property type="match status" value="1"/>
</dbReference>
<feature type="site" description="Activates thiol group during catalysis" evidence="7">
    <location>
        <position position="180"/>
    </location>
</feature>
<dbReference type="AlphaFoldDB" id="H6L8H5"/>
<gene>
    <name evidence="11" type="primary">gapA</name>
    <name evidence="11" type="ordered locus">SGRA_3985</name>
</gene>
<feature type="binding site" evidence="5">
    <location>
        <position position="183"/>
    </location>
    <ligand>
        <name>D-glyceraldehyde 3-phosphate</name>
        <dbReference type="ChEBI" id="CHEBI:59776"/>
    </ligand>
</feature>
<dbReference type="FunFam" id="3.30.360.10:FF:000002">
    <property type="entry name" value="Glyceraldehyde-3-phosphate dehydrogenase"/>
    <property type="match status" value="1"/>
</dbReference>
<dbReference type="HOGENOM" id="CLU_030140_0_2_10"/>
<dbReference type="InterPro" id="IPR036291">
    <property type="entry name" value="NAD(P)-bd_dom_sf"/>
</dbReference>
<evidence type="ECO:0000256" key="4">
    <source>
        <dbReference type="PIRSR" id="PIRSR000149-1"/>
    </source>
</evidence>
<feature type="binding site" evidence="6">
    <location>
        <position position="121"/>
    </location>
    <ligand>
        <name>NAD(+)</name>
        <dbReference type="ChEBI" id="CHEBI:57540"/>
    </ligand>
</feature>
<feature type="binding site" evidence="6">
    <location>
        <position position="315"/>
    </location>
    <ligand>
        <name>NAD(+)</name>
        <dbReference type="ChEBI" id="CHEBI:57540"/>
    </ligand>
</feature>
<evidence type="ECO:0000313" key="12">
    <source>
        <dbReference type="Proteomes" id="UP000007519"/>
    </source>
</evidence>
<dbReference type="Gene3D" id="3.40.50.720">
    <property type="entry name" value="NAD(P)-binding Rossmann-like Domain"/>
    <property type="match status" value="1"/>
</dbReference>
<dbReference type="InterPro" id="IPR020828">
    <property type="entry name" value="GlycerAld_3-P_DH_NAD(P)-bd"/>
</dbReference>
<keyword evidence="12" id="KW-1185">Reference proteome</keyword>
<dbReference type="GO" id="GO:0051287">
    <property type="term" value="F:NAD binding"/>
    <property type="evidence" value="ECO:0007669"/>
    <property type="project" value="InterPro"/>
</dbReference>
<keyword evidence="3 9" id="KW-0560">Oxidoreductase</keyword>